<comment type="caution">
    <text evidence="2">The sequence shown here is derived from an EMBL/GenBank/DDBJ whole genome shotgun (WGS) entry which is preliminary data.</text>
</comment>
<proteinExistence type="predicted"/>
<evidence type="ECO:0000313" key="3">
    <source>
        <dbReference type="Proteomes" id="UP001597497"/>
    </source>
</evidence>
<dbReference type="EMBL" id="JBHUMM010000001">
    <property type="protein sequence ID" value="MFD2670000.1"/>
    <property type="molecule type" value="Genomic_DNA"/>
</dbReference>
<organism evidence="2 3">
    <name type="scientific">Marinicrinis sediminis</name>
    <dbReference type="NCBI Taxonomy" id="1652465"/>
    <lineage>
        <taxon>Bacteria</taxon>
        <taxon>Bacillati</taxon>
        <taxon>Bacillota</taxon>
        <taxon>Bacilli</taxon>
        <taxon>Bacillales</taxon>
        <taxon>Paenibacillaceae</taxon>
    </lineage>
</organism>
<name>A0ABW5R4R1_9BACL</name>
<accession>A0ABW5R4R1</accession>
<dbReference type="Proteomes" id="UP001597497">
    <property type="component" value="Unassembled WGS sequence"/>
</dbReference>
<evidence type="ECO:0000313" key="2">
    <source>
        <dbReference type="EMBL" id="MFD2670000.1"/>
    </source>
</evidence>
<evidence type="ECO:0000256" key="1">
    <source>
        <dbReference type="SAM" id="Phobius"/>
    </source>
</evidence>
<keyword evidence="3" id="KW-1185">Reference proteome</keyword>
<dbReference type="RefSeq" id="WP_379927351.1">
    <property type="nucleotide sequence ID" value="NZ_JBHUMM010000001.1"/>
</dbReference>
<gene>
    <name evidence="2" type="ORF">ACFSUC_00085</name>
</gene>
<keyword evidence="1" id="KW-0812">Transmembrane</keyword>
<feature type="transmembrane region" description="Helical" evidence="1">
    <location>
        <begin position="6"/>
        <end position="25"/>
    </location>
</feature>
<sequence>MDSLLWLLVQLTFFFLLFIVLNQWMYRKAIHLYSLVLLRKLKIDLNTASYSFNELTFRIHHPSHNPRILEAQPDQIRIIEDFTDGFCPRIEGLRVLLHDGDNENAEIAYFPIERFCIPILRQMMFEGKVSLHTYNTLCRFKIMQRSTHQEVLEETFRLLHRKNRYI</sequence>
<keyword evidence="1" id="KW-1133">Transmembrane helix</keyword>
<keyword evidence="1" id="KW-0472">Membrane</keyword>
<protein>
    <submittedName>
        <fullName evidence="2">Uncharacterized protein</fullName>
    </submittedName>
</protein>
<reference evidence="3" key="1">
    <citation type="journal article" date="2019" name="Int. J. Syst. Evol. Microbiol.">
        <title>The Global Catalogue of Microorganisms (GCM) 10K type strain sequencing project: providing services to taxonomists for standard genome sequencing and annotation.</title>
        <authorList>
            <consortium name="The Broad Institute Genomics Platform"/>
            <consortium name="The Broad Institute Genome Sequencing Center for Infectious Disease"/>
            <person name="Wu L."/>
            <person name="Ma J."/>
        </authorList>
    </citation>
    <scope>NUCLEOTIDE SEQUENCE [LARGE SCALE GENOMIC DNA]</scope>
    <source>
        <strain evidence="3">KCTC 33676</strain>
    </source>
</reference>